<dbReference type="InterPro" id="IPR051401">
    <property type="entry name" value="GtrA_CellWall_Glycosyl"/>
</dbReference>
<evidence type="ECO:0000256" key="7">
    <source>
        <dbReference type="SAM" id="Phobius"/>
    </source>
</evidence>
<comment type="subcellular location">
    <subcellularLocation>
        <location evidence="1">Membrane</location>
        <topology evidence="1">Multi-pass membrane protein</topology>
    </subcellularLocation>
</comment>
<dbReference type="GeneID" id="95374910"/>
<evidence type="ECO:0000256" key="1">
    <source>
        <dbReference type="ARBA" id="ARBA00004141"/>
    </source>
</evidence>
<comment type="similarity">
    <text evidence="2">Belongs to the GtrA family.</text>
</comment>
<feature type="transmembrane region" description="Helical" evidence="7">
    <location>
        <begin position="29"/>
        <end position="52"/>
    </location>
</feature>
<dbReference type="PANTHER" id="PTHR38459:SF1">
    <property type="entry name" value="PROPHAGE BACTOPRENOL-LINKED GLUCOSE TRANSLOCASE HOMOLOG"/>
    <property type="match status" value="1"/>
</dbReference>
<accession>A0ABT4FFT7</accession>
<dbReference type="EMBL" id="JAMDMJ010000021">
    <property type="protein sequence ID" value="MCY9597375.1"/>
    <property type="molecule type" value="Genomic_DNA"/>
</dbReference>
<dbReference type="PANTHER" id="PTHR38459">
    <property type="entry name" value="PROPHAGE BACTOPRENOL-LINKED GLUCOSE TRANSLOCASE HOMOLOG"/>
    <property type="match status" value="1"/>
</dbReference>
<evidence type="ECO:0000313" key="10">
    <source>
        <dbReference type="Proteomes" id="UP001527202"/>
    </source>
</evidence>
<keyword evidence="5 7" id="KW-0472">Membrane</keyword>
<feature type="domain" description="GtrA/DPMS transmembrane" evidence="8">
    <location>
        <begin position="34"/>
        <end position="148"/>
    </location>
</feature>
<evidence type="ECO:0000313" key="9">
    <source>
        <dbReference type="EMBL" id="MCY9597375.1"/>
    </source>
</evidence>
<dbReference type="Proteomes" id="UP001527202">
    <property type="component" value="Unassembled WGS sequence"/>
</dbReference>
<sequence length="159" mass="17302">MSNSRDLSNQGGPGGLSSPDRLGSRSNRLLPLVKFGLVGLLNTGVDFAAFLLLTEAGVSYLTAQVIAFLLGVLNSYFLNRSWTFRSRTGRGTREIARFFLINLISLAVSTVLLQWAHSGLGWPLVTGKLAATFASSWINYAGSRYWVFRLPTPTGSEKS</sequence>
<gene>
    <name evidence="9" type="ORF">M5X16_16560</name>
</gene>
<keyword evidence="10" id="KW-1185">Reference proteome</keyword>
<feature type="compositionally biased region" description="Polar residues" evidence="6">
    <location>
        <begin position="1"/>
        <end position="10"/>
    </location>
</feature>
<organism evidence="9 10">
    <name type="scientific">Paenibacillus chitinolyticus</name>
    <dbReference type="NCBI Taxonomy" id="79263"/>
    <lineage>
        <taxon>Bacteria</taxon>
        <taxon>Bacillati</taxon>
        <taxon>Bacillota</taxon>
        <taxon>Bacilli</taxon>
        <taxon>Bacillales</taxon>
        <taxon>Paenibacillaceae</taxon>
        <taxon>Paenibacillus</taxon>
    </lineage>
</organism>
<evidence type="ECO:0000256" key="3">
    <source>
        <dbReference type="ARBA" id="ARBA00022692"/>
    </source>
</evidence>
<evidence type="ECO:0000256" key="6">
    <source>
        <dbReference type="SAM" id="MobiDB-lite"/>
    </source>
</evidence>
<feature type="region of interest" description="Disordered" evidence="6">
    <location>
        <begin position="1"/>
        <end position="22"/>
    </location>
</feature>
<evidence type="ECO:0000259" key="8">
    <source>
        <dbReference type="Pfam" id="PF04138"/>
    </source>
</evidence>
<comment type="caution">
    <text evidence="9">The sequence shown here is derived from an EMBL/GenBank/DDBJ whole genome shotgun (WGS) entry which is preliminary data.</text>
</comment>
<dbReference type="InterPro" id="IPR007267">
    <property type="entry name" value="GtrA_DPMS_TM"/>
</dbReference>
<evidence type="ECO:0000256" key="2">
    <source>
        <dbReference type="ARBA" id="ARBA00009399"/>
    </source>
</evidence>
<dbReference type="RefSeq" id="WP_241688824.1">
    <property type="nucleotide sequence ID" value="NZ_CP026520.1"/>
</dbReference>
<name>A0ABT4FFT7_9BACL</name>
<evidence type="ECO:0000256" key="4">
    <source>
        <dbReference type="ARBA" id="ARBA00022989"/>
    </source>
</evidence>
<proteinExistence type="inferred from homology"/>
<feature type="transmembrane region" description="Helical" evidence="7">
    <location>
        <begin position="98"/>
        <end position="116"/>
    </location>
</feature>
<keyword evidence="3 7" id="KW-0812">Transmembrane</keyword>
<keyword evidence="4 7" id="KW-1133">Transmembrane helix</keyword>
<dbReference type="Pfam" id="PF04138">
    <property type="entry name" value="GtrA_DPMS_TM"/>
    <property type="match status" value="1"/>
</dbReference>
<protein>
    <submittedName>
        <fullName evidence="9">GtrA family protein</fullName>
    </submittedName>
</protein>
<feature type="transmembrane region" description="Helical" evidence="7">
    <location>
        <begin position="58"/>
        <end position="77"/>
    </location>
</feature>
<reference evidence="9 10" key="1">
    <citation type="submission" date="2022-05" db="EMBL/GenBank/DDBJ databases">
        <title>Genome Sequencing of Bee-Associated Microbes.</title>
        <authorList>
            <person name="Dunlap C."/>
        </authorList>
    </citation>
    <scope>NUCLEOTIDE SEQUENCE [LARGE SCALE GENOMIC DNA]</scope>
    <source>
        <strain evidence="9 10">NRRL B-23120</strain>
    </source>
</reference>
<evidence type="ECO:0000256" key="5">
    <source>
        <dbReference type="ARBA" id="ARBA00023136"/>
    </source>
</evidence>